<proteinExistence type="predicted"/>
<organism evidence="1 2">
    <name type="scientific">Dactylonectria estremocensis</name>
    <dbReference type="NCBI Taxonomy" id="1079267"/>
    <lineage>
        <taxon>Eukaryota</taxon>
        <taxon>Fungi</taxon>
        <taxon>Dikarya</taxon>
        <taxon>Ascomycota</taxon>
        <taxon>Pezizomycotina</taxon>
        <taxon>Sordariomycetes</taxon>
        <taxon>Hypocreomycetidae</taxon>
        <taxon>Hypocreales</taxon>
        <taxon>Nectriaceae</taxon>
        <taxon>Dactylonectria</taxon>
    </lineage>
</organism>
<name>A0A9P9F3Y7_9HYPO</name>
<dbReference type="PROSITE" id="PS51257">
    <property type="entry name" value="PROKAR_LIPOPROTEIN"/>
    <property type="match status" value="1"/>
</dbReference>
<dbReference type="Proteomes" id="UP000717696">
    <property type="component" value="Unassembled WGS sequence"/>
</dbReference>
<keyword evidence="2" id="KW-1185">Reference proteome</keyword>
<dbReference type="AlphaFoldDB" id="A0A9P9F3Y7"/>
<sequence length="205" mass="22441">MVDFRVQQVPYVSTACPLCEYIVRVALQAAYPPLNPPGCVWPSACLIREERKVTARRLITNTSRLKIGPAMTIPSSVPAKIRSAWLSSALQVSSKPNTERRYCHHALINRMVYLATTHRGPPVQGHLTSLPPAIQPHPVTKQVTGPGNLRPRPPVDADALSSDIHSRPWVSPFRHGCERDLVRANSHAGASLLIEKPAATPCSAM</sequence>
<comment type="caution">
    <text evidence="1">The sequence shown here is derived from an EMBL/GenBank/DDBJ whole genome shotgun (WGS) entry which is preliminary data.</text>
</comment>
<accession>A0A9P9F3Y7</accession>
<gene>
    <name evidence="1" type="ORF">B0J13DRAFT_262896</name>
</gene>
<protein>
    <submittedName>
        <fullName evidence="1">Uncharacterized protein</fullName>
    </submittedName>
</protein>
<reference evidence="1" key="1">
    <citation type="journal article" date="2021" name="Nat. Commun.">
        <title>Genetic determinants of endophytism in the Arabidopsis root mycobiome.</title>
        <authorList>
            <person name="Mesny F."/>
            <person name="Miyauchi S."/>
            <person name="Thiergart T."/>
            <person name="Pickel B."/>
            <person name="Atanasova L."/>
            <person name="Karlsson M."/>
            <person name="Huettel B."/>
            <person name="Barry K.W."/>
            <person name="Haridas S."/>
            <person name="Chen C."/>
            <person name="Bauer D."/>
            <person name="Andreopoulos W."/>
            <person name="Pangilinan J."/>
            <person name="LaButti K."/>
            <person name="Riley R."/>
            <person name="Lipzen A."/>
            <person name="Clum A."/>
            <person name="Drula E."/>
            <person name="Henrissat B."/>
            <person name="Kohler A."/>
            <person name="Grigoriev I.V."/>
            <person name="Martin F.M."/>
            <person name="Hacquard S."/>
        </authorList>
    </citation>
    <scope>NUCLEOTIDE SEQUENCE</scope>
    <source>
        <strain evidence="1">MPI-CAGE-AT-0021</strain>
    </source>
</reference>
<dbReference type="EMBL" id="JAGMUU010000005">
    <property type="protein sequence ID" value="KAH7152407.1"/>
    <property type="molecule type" value="Genomic_DNA"/>
</dbReference>
<evidence type="ECO:0000313" key="1">
    <source>
        <dbReference type="EMBL" id="KAH7152407.1"/>
    </source>
</evidence>
<evidence type="ECO:0000313" key="2">
    <source>
        <dbReference type="Proteomes" id="UP000717696"/>
    </source>
</evidence>